<gene>
    <name evidence="1" type="ORF">SAMN05421630_101721</name>
</gene>
<dbReference type="AlphaFoldDB" id="A0A222VNR9"/>
<protein>
    <submittedName>
        <fullName evidence="1">Uncharacterized protein</fullName>
    </submittedName>
</protein>
<sequence>MQVPGVSGARNRRAQQNYANFVNALNLVAEQFDEVDKLINSFDSREMPGGFTVSTPEELRGFRRKAFDALDRMRATARKYEGELISRDWRF</sequence>
<dbReference type="EMBL" id="FMZE01000001">
    <property type="protein sequence ID" value="SDC18106.1"/>
    <property type="molecule type" value="Genomic_DNA"/>
</dbReference>
<keyword evidence="2" id="KW-1185">Reference proteome</keyword>
<dbReference type="STRING" id="530584.SAMN05421630_101721"/>
<organism evidence="1 2">
    <name type="scientific">Prauserella marina</name>
    <dbReference type="NCBI Taxonomy" id="530584"/>
    <lineage>
        <taxon>Bacteria</taxon>
        <taxon>Bacillati</taxon>
        <taxon>Actinomycetota</taxon>
        <taxon>Actinomycetes</taxon>
        <taxon>Pseudonocardiales</taxon>
        <taxon>Pseudonocardiaceae</taxon>
        <taxon>Prauserella</taxon>
    </lineage>
</organism>
<evidence type="ECO:0000313" key="1">
    <source>
        <dbReference type="EMBL" id="SDC18106.1"/>
    </source>
</evidence>
<dbReference type="OrthoDB" id="3696695at2"/>
<accession>A0A222VNR9</accession>
<name>A0A222VNR9_9PSEU</name>
<evidence type="ECO:0000313" key="2">
    <source>
        <dbReference type="Proteomes" id="UP000199494"/>
    </source>
</evidence>
<proteinExistence type="predicted"/>
<reference evidence="1 2" key="1">
    <citation type="submission" date="2016-10" db="EMBL/GenBank/DDBJ databases">
        <authorList>
            <person name="de Groot N.N."/>
        </authorList>
    </citation>
    <scope>NUCLEOTIDE SEQUENCE [LARGE SCALE GENOMIC DNA]</scope>
    <source>
        <strain evidence="1 2">CGMCC 4.5506</strain>
    </source>
</reference>
<dbReference type="KEGG" id="pmad:BAY61_11750"/>
<dbReference type="Proteomes" id="UP000199494">
    <property type="component" value="Unassembled WGS sequence"/>
</dbReference>